<sequence>MVAEQLISVVDTAQLITTPREWVGTAAVVVGATLTVLLGARRLLIRSAVNRSAGHAPGQSPGQSSPDSFRGVARRPLR</sequence>
<keyword evidence="4" id="KW-1185">Reference proteome</keyword>
<proteinExistence type="predicted"/>
<gene>
    <name evidence="3" type="ORF">SAMN04489718_1252</name>
</gene>
<evidence type="ECO:0000256" key="1">
    <source>
        <dbReference type="SAM" id="MobiDB-lite"/>
    </source>
</evidence>
<keyword evidence="2" id="KW-0472">Membrane</keyword>
<dbReference type="EMBL" id="FNKO01000001">
    <property type="protein sequence ID" value="SDQ31156.1"/>
    <property type="molecule type" value="Genomic_DNA"/>
</dbReference>
<accession>A0A1H0ZVT1</accession>
<keyword evidence="2" id="KW-1133">Transmembrane helix</keyword>
<feature type="compositionally biased region" description="Low complexity" evidence="1">
    <location>
        <begin position="57"/>
        <end position="66"/>
    </location>
</feature>
<feature type="transmembrane region" description="Helical" evidence="2">
    <location>
        <begin position="22"/>
        <end position="40"/>
    </location>
</feature>
<reference evidence="4" key="1">
    <citation type="submission" date="2016-10" db="EMBL/GenBank/DDBJ databases">
        <authorList>
            <person name="Varghese N."/>
            <person name="Submissions S."/>
        </authorList>
    </citation>
    <scope>NUCLEOTIDE SEQUENCE [LARGE SCALE GENOMIC DNA]</scope>
    <source>
        <strain evidence="4">DSM 45459</strain>
    </source>
</reference>
<feature type="region of interest" description="Disordered" evidence="1">
    <location>
        <begin position="52"/>
        <end position="78"/>
    </location>
</feature>
<dbReference type="AlphaFoldDB" id="A0A1H0ZVT1"/>
<organism evidence="3 4">
    <name type="scientific">Actinopolyspora saharensis</name>
    <dbReference type="NCBI Taxonomy" id="995062"/>
    <lineage>
        <taxon>Bacteria</taxon>
        <taxon>Bacillati</taxon>
        <taxon>Actinomycetota</taxon>
        <taxon>Actinomycetes</taxon>
        <taxon>Actinopolysporales</taxon>
        <taxon>Actinopolysporaceae</taxon>
        <taxon>Actinopolyspora</taxon>
    </lineage>
</organism>
<keyword evidence="2" id="KW-0812">Transmembrane</keyword>
<protein>
    <submittedName>
        <fullName evidence="3">Uncharacterized protein</fullName>
    </submittedName>
</protein>
<dbReference type="Proteomes" id="UP000199301">
    <property type="component" value="Unassembled WGS sequence"/>
</dbReference>
<evidence type="ECO:0000313" key="4">
    <source>
        <dbReference type="Proteomes" id="UP000199301"/>
    </source>
</evidence>
<name>A0A1H0ZVT1_9ACTN</name>
<evidence type="ECO:0000313" key="3">
    <source>
        <dbReference type="EMBL" id="SDQ31156.1"/>
    </source>
</evidence>
<evidence type="ECO:0000256" key="2">
    <source>
        <dbReference type="SAM" id="Phobius"/>
    </source>
</evidence>
<dbReference type="RefSeq" id="WP_092521683.1">
    <property type="nucleotide sequence ID" value="NZ_FNKO01000001.1"/>
</dbReference>
<dbReference type="STRING" id="995062.SAMN04489718_1252"/>